<feature type="binding site" evidence="4">
    <location>
        <position position="115"/>
    </location>
    <ligand>
        <name>shikimate</name>
        <dbReference type="ChEBI" id="CHEBI:36208"/>
    </ligand>
</feature>
<dbReference type="InterPro" id="IPR022893">
    <property type="entry name" value="Shikimate_DH_fam"/>
</dbReference>
<feature type="binding site" evidence="4">
    <location>
        <begin position="23"/>
        <end position="25"/>
    </location>
    <ligand>
        <name>shikimate</name>
        <dbReference type="ChEBI" id="CHEBI:36208"/>
    </ligand>
</feature>
<sequence>MTHVSPSLSSHAVGLIGRGIGASRSPAIHEAEARALGVPLTYRLFDFDAMHWGDEELGRAVRLMADIGYSGSNVTFPFKQQVIEHCDELSDEARVLGAVNTLVFRDGRVRGENTDWIGFSWLVERAFGSIAGASVAQIGTGGAGSATALALAQLGAGEVVLFDPEAARAERLADSLSQAVPACRFTVADDVAGAIAGRAGVVNATPVGMVKLPGVPFDPSLMRADQWLADIIYFPLETELLAAARAQGQRVANGVSMVVGQAAEAFRHITGVAPDRERMLARLLADIAGEQAA</sequence>
<feature type="binding site" evidence="4">
    <location>
        <position position="91"/>
    </location>
    <ligand>
        <name>NADP(+)</name>
        <dbReference type="ChEBI" id="CHEBI:58349"/>
    </ligand>
</feature>
<comment type="pathway">
    <text evidence="1 4">Metabolic intermediate biosynthesis; chorismate biosynthesis; chorismate from D-erythrose 4-phosphate and phosphoenolpyruvate: step 4/7.</text>
</comment>
<feature type="binding site" evidence="4">
    <location>
        <position position="231"/>
    </location>
    <ligand>
        <name>NADP(+)</name>
        <dbReference type="ChEBI" id="CHEBI:58349"/>
    </ligand>
</feature>
<feature type="binding site" evidence="4">
    <location>
        <position position="254"/>
    </location>
    <ligand>
        <name>NADP(+)</name>
        <dbReference type="ChEBI" id="CHEBI:58349"/>
    </ligand>
</feature>
<dbReference type="GO" id="GO:0009073">
    <property type="term" value="P:aromatic amino acid family biosynthetic process"/>
    <property type="evidence" value="ECO:0007669"/>
    <property type="project" value="UniProtKB-KW"/>
</dbReference>
<comment type="subunit">
    <text evidence="4">Homodimer.</text>
</comment>
<dbReference type="GO" id="GO:0005829">
    <property type="term" value="C:cytosol"/>
    <property type="evidence" value="ECO:0007669"/>
    <property type="project" value="TreeGrafter"/>
</dbReference>
<dbReference type="SUPFAM" id="SSF53223">
    <property type="entry name" value="Aminoacid dehydrogenase-like, N-terminal domain"/>
    <property type="match status" value="1"/>
</dbReference>
<evidence type="ECO:0000256" key="4">
    <source>
        <dbReference type="HAMAP-Rule" id="MF_00222"/>
    </source>
</evidence>
<dbReference type="Pfam" id="PF08501">
    <property type="entry name" value="Shikimate_dh_N"/>
    <property type="match status" value="1"/>
</dbReference>
<name>A0A7W6CL82_9SPHN</name>
<keyword evidence="4" id="KW-0028">Amino-acid biosynthesis</keyword>
<feature type="active site" description="Proton acceptor" evidence="4">
    <location>
        <position position="79"/>
    </location>
</feature>
<dbReference type="UniPathway" id="UPA00053">
    <property type="reaction ID" value="UER00087"/>
</dbReference>
<feature type="binding site" evidence="4">
    <location>
        <position position="233"/>
    </location>
    <ligand>
        <name>shikimate</name>
        <dbReference type="ChEBI" id="CHEBI:36208"/>
    </ligand>
</feature>
<evidence type="ECO:0000256" key="1">
    <source>
        <dbReference type="ARBA" id="ARBA00004871"/>
    </source>
</evidence>
<gene>
    <name evidence="4" type="primary">aroE</name>
    <name evidence="7" type="ORF">GGR38_003433</name>
</gene>
<evidence type="ECO:0000259" key="5">
    <source>
        <dbReference type="Pfam" id="PF08501"/>
    </source>
</evidence>
<dbReference type="GO" id="GO:0019632">
    <property type="term" value="P:shikimate metabolic process"/>
    <property type="evidence" value="ECO:0007669"/>
    <property type="project" value="TreeGrafter"/>
</dbReference>
<evidence type="ECO:0000259" key="6">
    <source>
        <dbReference type="Pfam" id="PF18317"/>
    </source>
</evidence>
<dbReference type="EMBL" id="JACIDX010000014">
    <property type="protein sequence ID" value="MBB3956468.1"/>
    <property type="molecule type" value="Genomic_DNA"/>
</dbReference>
<comment type="similarity">
    <text evidence="4">Belongs to the shikimate dehydrogenase family.</text>
</comment>
<dbReference type="Pfam" id="PF18317">
    <property type="entry name" value="SDH_C"/>
    <property type="match status" value="1"/>
</dbReference>
<dbReference type="AlphaFoldDB" id="A0A7W6CL82"/>
<protein>
    <recommendedName>
        <fullName evidence="4">Shikimate dehydrogenase (NADP(+))</fullName>
        <shortName evidence="4">SDH</shortName>
        <ecNumber evidence="4">1.1.1.25</ecNumber>
    </recommendedName>
</protein>
<dbReference type="InterPro" id="IPR036291">
    <property type="entry name" value="NAD(P)-bd_dom_sf"/>
</dbReference>
<dbReference type="GO" id="GO:0050661">
    <property type="term" value="F:NADP binding"/>
    <property type="evidence" value="ECO:0007669"/>
    <property type="project" value="TreeGrafter"/>
</dbReference>
<dbReference type="SUPFAM" id="SSF51735">
    <property type="entry name" value="NAD(P)-binding Rossmann-fold domains"/>
    <property type="match status" value="1"/>
</dbReference>
<comment type="function">
    <text evidence="4">Involved in the biosynthesis of the chorismate, which leads to the biosynthesis of aromatic amino acids. Catalyzes the reversible NADPH linked reduction of 3-dehydroshikimate (DHSA) to yield shikimate (SA).</text>
</comment>
<accession>A0A7W6CL82</accession>
<dbReference type="HAMAP" id="MF_00222">
    <property type="entry name" value="Shikimate_DH_AroE"/>
    <property type="match status" value="1"/>
</dbReference>
<dbReference type="EC" id="1.1.1.25" evidence="4"/>
<proteinExistence type="inferred from homology"/>
<dbReference type="GO" id="GO:0009423">
    <property type="term" value="P:chorismate biosynthetic process"/>
    <property type="evidence" value="ECO:0007669"/>
    <property type="project" value="UniProtKB-UniRule"/>
</dbReference>
<dbReference type="Gene3D" id="3.40.50.10860">
    <property type="entry name" value="Leucine Dehydrogenase, chain A, domain 1"/>
    <property type="match status" value="1"/>
</dbReference>
<dbReference type="RefSeq" id="WP_183627351.1">
    <property type="nucleotide sequence ID" value="NZ_JACIDX010000014.1"/>
</dbReference>
<dbReference type="InterPro" id="IPR046346">
    <property type="entry name" value="Aminoacid_DH-like_N_sf"/>
</dbReference>
<evidence type="ECO:0000256" key="3">
    <source>
        <dbReference type="ARBA" id="ARBA00023141"/>
    </source>
</evidence>
<comment type="caution">
    <text evidence="7">The sequence shown here is derived from an EMBL/GenBank/DDBJ whole genome shotgun (WGS) entry which is preliminary data.</text>
</comment>
<feature type="binding site" evidence="4">
    <location>
        <position position="261"/>
    </location>
    <ligand>
        <name>shikimate</name>
        <dbReference type="ChEBI" id="CHEBI:36208"/>
    </ligand>
</feature>
<organism evidence="7 8">
    <name type="scientific">Novosphingobium sediminicola</name>
    <dbReference type="NCBI Taxonomy" id="563162"/>
    <lineage>
        <taxon>Bacteria</taxon>
        <taxon>Pseudomonadati</taxon>
        <taxon>Pseudomonadota</taxon>
        <taxon>Alphaproteobacteria</taxon>
        <taxon>Sphingomonadales</taxon>
        <taxon>Sphingomonadaceae</taxon>
        <taxon>Novosphingobium</taxon>
    </lineage>
</organism>
<dbReference type="Gene3D" id="3.40.50.720">
    <property type="entry name" value="NAD(P)-binding Rossmann-like Domain"/>
    <property type="match status" value="1"/>
</dbReference>
<evidence type="ECO:0000313" key="8">
    <source>
        <dbReference type="Proteomes" id="UP000548867"/>
    </source>
</evidence>
<dbReference type="GO" id="GO:0008652">
    <property type="term" value="P:amino acid biosynthetic process"/>
    <property type="evidence" value="ECO:0007669"/>
    <property type="project" value="UniProtKB-KW"/>
</dbReference>
<dbReference type="GO" id="GO:0004764">
    <property type="term" value="F:shikimate 3-dehydrogenase (NADP+) activity"/>
    <property type="evidence" value="ECO:0007669"/>
    <property type="project" value="UniProtKB-UniRule"/>
</dbReference>
<dbReference type="PANTHER" id="PTHR21089">
    <property type="entry name" value="SHIKIMATE DEHYDROGENASE"/>
    <property type="match status" value="1"/>
</dbReference>
<dbReference type="InterPro" id="IPR013708">
    <property type="entry name" value="Shikimate_DH-bd_N"/>
</dbReference>
<dbReference type="CDD" id="cd01065">
    <property type="entry name" value="NAD_bind_Shikimate_DH"/>
    <property type="match status" value="1"/>
</dbReference>
<comment type="caution">
    <text evidence="4">Lacks conserved residue(s) required for the propagation of feature annotation.</text>
</comment>
<evidence type="ECO:0000313" key="7">
    <source>
        <dbReference type="EMBL" id="MBB3956468.1"/>
    </source>
</evidence>
<feature type="binding site" evidence="4">
    <location>
        <position position="100"/>
    </location>
    <ligand>
        <name>shikimate</name>
        <dbReference type="ChEBI" id="CHEBI:36208"/>
    </ligand>
</feature>
<reference evidence="7 8" key="1">
    <citation type="submission" date="2020-08" db="EMBL/GenBank/DDBJ databases">
        <title>Genomic Encyclopedia of Type Strains, Phase IV (KMG-IV): sequencing the most valuable type-strain genomes for metagenomic binning, comparative biology and taxonomic classification.</title>
        <authorList>
            <person name="Goeker M."/>
        </authorList>
    </citation>
    <scope>NUCLEOTIDE SEQUENCE [LARGE SCALE GENOMIC DNA]</scope>
    <source>
        <strain evidence="7 8">DSM 27057</strain>
    </source>
</reference>
<dbReference type="NCBIfam" id="NF009201">
    <property type="entry name" value="PRK12549.1"/>
    <property type="match status" value="1"/>
</dbReference>
<dbReference type="Proteomes" id="UP000548867">
    <property type="component" value="Unassembled WGS sequence"/>
</dbReference>
<keyword evidence="4" id="KW-0521">NADP</keyword>
<feature type="domain" description="Shikimate dehydrogenase substrate binding N-terminal" evidence="5">
    <location>
        <begin position="15"/>
        <end position="102"/>
    </location>
</feature>
<dbReference type="PANTHER" id="PTHR21089:SF1">
    <property type="entry name" value="BIFUNCTIONAL 3-DEHYDROQUINATE DEHYDRATASE_SHIKIMATE DEHYDROGENASE, CHLOROPLASTIC"/>
    <property type="match status" value="1"/>
</dbReference>
<dbReference type="InterPro" id="IPR041121">
    <property type="entry name" value="SDH_C"/>
</dbReference>
<evidence type="ECO:0000256" key="2">
    <source>
        <dbReference type="ARBA" id="ARBA00023002"/>
    </source>
</evidence>
<feature type="domain" description="SDH C-terminal" evidence="6">
    <location>
        <begin position="254"/>
        <end position="284"/>
    </location>
</feature>
<keyword evidence="2 4" id="KW-0560">Oxidoreductase</keyword>
<keyword evidence="8" id="KW-1185">Reference proteome</keyword>
<feature type="binding site" evidence="4">
    <location>
        <position position="75"/>
    </location>
    <ligand>
        <name>shikimate</name>
        <dbReference type="ChEBI" id="CHEBI:36208"/>
    </ligand>
</feature>
<keyword evidence="3 4" id="KW-0057">Aromatic amino acid biosynthesis</keyword>
<comment type="catalytic activity">
    <reaction evidence="4">
        <text>shikimate + NADP(+) = 3-dehydroshikimate + NADPH + H(+)</text>
        <dbReference type="Rhea" id="RHEA:17737"/>
        <dbReference type="ChEBI" id="CHEBI:15378"/>
        <dbReference type="ChEBI" id="CHEBI:16630"/>
        <dbReference type="ChEBI" id="CHEBI:36208"/>
        <dbReference type="ChEBI" id="CHEBI:57783"/>
        <dbReference type="ChEBI" id="CHEBI:58349"/>
        <dbReference type="EC" id="1.1.1.25"/>
    </reaction>
</comment>